<organism evidence="2 3">
    <name type="scientific">Flemingia macrophylla</name>
    <dbReference type="NCBI Taxonomy" id="520843"/>
    <lineage>
        <taxon>Eukaryota</taxon>
        <taxon>Viridiplantae</taxon>
        <taxon>Streptophyta</taxon>
        <taxon>Embryophyta</taxon>
        <taxon>Tracheophyta</taxon>
        <taxon>Spermatophyta</taxon>
        <taxon>Magnoliopsida</taxon>
        <taxon>eudicotyledons</taxon>
        <taxon>Gunneridae</taxon>
        <taxon>Pentapetalae</taxon>
        <taxon>rosids</taxon>
        <taxon>fabids</taxon>
        <taxon>Fabales</taxon>
        <taxon>Fabaceae</taxon>
        <taxon>Papilionoideae</taxon>
        <taxon>50 kb inversion clade</taxon>
        <taxon>NPAAA clade</taxon>
        <taxon>indigoferoid/millettioid clade</taxon>
        <taxon>Phaseoleae</taxon>
        <taxon>Flemingia</taxon>
    </lineage>
</organism>
<dbReference type="Proteomes" id="UP001603857">
    <property type="component" value="Unassembled WGS sequence"/>
</dbReference>
<reference evidence="2 3" key="1">
    <citation type="submission" date="2024-08" db="EMBL/GenBank/DDBJ databases">
        <title>Insights into the chromosomal genome structure of Flemingia macrophylla.</title>
        <authorList>
            <person name="Ding Y."/>
            <person name="Zhao Y."/>
            <person name="Bi W."/>
            <person name="Wu M."/>
            <person name="Zhao G."/>
            <person name="Gong Y."/>
            <person name="Li W."/>
            <person name="Zhang P."/>
        </authorList>
    </citation>
    <scope>NUCLEOTIDE SEQUENCE [LARGE SCALE GENOMIC DNA]</scope>
    <source>
        <strain evidence="2">DYQJB</strain>
        <tissue evidence="2">Leaf</tissue>
    </source>
</reference>
<keyword evidence="3" id="KW-1185">Reference proteome</keyword>
<dbReference type="PANTHER" id="PTHR37984">
    <property type="entry name" value="PROTEIN CBG26694"/>
    <property type="match status" value="1"/>
</dbReference>
<dbReference type="PANTHER" id="PTHR37984:SF5">
    <property type="entry name" value="PROTEIN NYNRIN-LIKE"/>
    <property type="match status" value="1"/>
</dbReference>
<dbReference type="Gene3D" id="1.10.340.70">
    <property type="match status" value="1"/>
</dbReference>
<sequence length="91" mass="10631">MQNKKEVINQGKGERFNLGVDGILKFDNRVCIPSNIELKKMIFEEAHKSKMSIHPGTTKMYQDLKRLFWWPGMKKEIAQYVSSCLTVKKLK</sequence>
<comment type="caution">
    <text evidence="2">The sequence shown here is derived from an EMBL/GenBank/DDBJ whole genome shotgun (WGS) entry which is preliminary data.</text>
</comment>
<evidence type="ECO:0000313" key="2">
    <source>
        <dbReference type="EMBL" id="KAL2317629.1"/>
    </source>
</evidence>
<accession>A0ABD1L2A0</accession>
<evidence type="ECO:0000313" key="3">
    <source>
        <dbReference type="Proteomes" id="UP001603857"/>
    </source>
</evidence>
<proteinExistence type="predicted"/>
<gene>
    <name evidence="2" type="ORF">Fmac_031505</name>
</gene>
<evidence type="ECO:0000259" key="1">
    <source>
        <dbReference type="Pfam" id="PF17921"/>
    </source>
</evidence>
<dbReference type="InterPro" id="IPR050951">
    <property type="entry name" value="Retrovirus_Pol_polyprotein"/>
</dbReference>
<name>A0ABD1L2A0_9FABA</name>
<protein>
    <recommendedName>
        <fullName evidence="1">Integrase zinc-binding domain-containing protein</fullName>
    </recommendedName>
</protein>
<dbReference type="EMBL" id="JBGMDY010000011">
    <property type="protein sequence ID" value="KAL2317629.1"/>
    <property type="molecule type" value="Genomic_DNA"/>
</dbReference>
<dbReference type="AlphaFoldDB" id="A0ABD1L2A0"/>
<feature type="domain" description="Integrase zinc-binding" evidence="1">
    <location>
        <begin position="37"/>
        <end position="86"/>
    </location>
</feature>
<dbReference type="Pfam" id="PF17921">
    <property type="entry name" value="Integrase_H2C2"/>
    <property type="match status" value="1"/>
</dbReference>
<dbReference type="InterPro" id="IPR041588">
    <property type="entry name" value="Integrase_H2C2"/>
</dbReference>